<gene>
    <name evidence="16" type="primary">LY9</name>
</gene>
<protein>
    <submittedName>
        <fullName evidence="16">T-lymphocyte surface antigen Ly-9</fullName>
    </submittedName>
</protein>
<keyword evidence="3" id="KW-0812">Transmembrane</keyword>
<dbReference type="InterPro" id="IPR013106">
    <property type="entry name" value="Ig_V-set"/>
</dbReference>
<feature type="region of interest" description="Disordered" evidence="12">
    <location>
        <begin position="578"/>
        <end position="610"/>
    </location>
</feature>
<dbReference type="Pfam" id="PF07686">
    <property type="entry name" value="V-set"/>
    <property type="match status" value="1"/>
</dbReference>
<evidence type="ECO:0000256" key="9">
    <source>
        <dbReference type="ARBA" id="ARBA00023157"/>
    </source>
</evidence>
<dbReference type="FunFam" id="2.60.40.10:FF:000820">
    <property type="entry name" value="SLAM family member 7"/>
    <property type="match status" value="1"/>
</dbReference>
<dbReference type="GO" id="GO:0009897">
    <property type="term" value="C:external side of plasma membrane"/>
    <property type="evidence" value="ECO:0007669"/>
    <property type="project" value="TreeGrafter"/>
</dbReference>
<keyword evidence="9" id="KW-1015">Disulfide bond</keyword>
<feature type="domain" description="Ig-like" evidence="14">
    <location>
        <begin position="18"/>
        <end position="121"/>
    </location>
</feature>
<evidence type="ECO:0000256" key="13">
    <source>
        <dbReference type="SAM" id="SignalP"/>
    </source>
</evidence>
<evidence type="ECO:0000259" key="14">
    <source>
        <dbReference type="PROSITE" id="PS50835"/>
    </source>
</evidence>
<evidence type="ECO:0000256" key="12">
    <source>
        <dbReference type="SAM" id="MobiDB-lite"/>
    </source>
</evidence>
<dbReference type="SUPFAM" id="SSF48726">
    <property type="entry name" value="Immunoglobulin"/>
    <property type="match status" value="2"/>
</dbReference>
<feature type="compositionally biased region" description="Polar residues" evidence="12">
    <location>
        <begin position="593"/>
        <end position="610"/>
    </location>
</feature>
<dbReference type="RefSeq" id="XP_020835877.1">
    <property type="nucleotide sequence ID" value="XM_020980218.1"/>
</dbReference>
<evidence type="ECO:0000256" key="3">
    <source>
        <dbReference type="ARBA" id="ARBA00022692"/>
    </source>
</evidence>
<evidence type="ECO:0000256" key="8">
    <source>
        <dbReference type="ARBA" id="ARBA00023136"/>
    </source>
</evidence>
<evidence type="ECO:0000256" key="6">
    <source>
        <dbReference type="ARBA" id="ARBA00022989"/>
    </source>
</evidence>
<feature type="compositionally biased region" description="Basic and acidic residues" evidence="12">
    <location>
        <begin position="476"/>
        <end position="494"/>
    </location>
</feature>
<dbReference type="Proteomes" id="UP000515140">
    <property type="component" value="Unplaced"/>
</dbReference>
<feature type="chain" id="PRO_5028109707" evidence="13">
    <location>
        <begin position="21"/>
        <end position="610"/>
    </location>
</feature>
<dbReference type="InterPro" id="IPR036179">
    <property type="entry name" value="Ig-like_dom_sf"/>
</dbReference>
<dbReference type="PROSITE" id="PS50835">
    <property type="entry name" value="IG_LIKE"/>
    <property type="match status" value="3"/>
</dbReference>
<keyword evidence="5" id="KW-0391">Immunity</keyword>
<evidence type="ECO:0000313" key="16">
    <source>
        <dbReference type="RefSeq" id="XP_020835877.1"/>
    </source>
</evidence>
<accession>A0A6P5JNM3</accession>
<feature type="region of interest" description="Disordered" evidence="12">
    <location>
        <begin position="473"/>
        <end position="501"/>
    </location>
</feature>
<reference evidence="16" key="1">
    <citation type="submission" date="2025-08" db="UniProtKB">
        <authorList>
            <consortium name="RefSeq"/>
        </authorList>
    </citation>
    <scope>IDENTIFICATION</scope>
    <source>
        <tissue evidence="16">Spleen</tissue>
    </source>
</reference>
<keyword evidence="2" id="KW-0399">Innate immunity</keyword>
<evidence type="ECO:0000256" key="10">
    <source>
        <dbReference type="ARBA" id="ARBA00023180"/>
    </source>
</evidence>
<keyword evidence="8" id="KW-0472">Membrane</keyword>
<evidence type="ECO:0000256" key="5">
    <source>
        <dbReference type="ARBA" id="ARBA00022859"/>
    </source>
</evidence>
<evidence type="ECO:0000256" key="11">
    <source>
        <dbReference type="ARBA" id="ARBA00023319"/>
    </source>
</evidence>
<evidence type="ECO:0000256" key="4">
    <source>
        <dbReference type="ARBA" id="ARBA00022729"/>
    </source>
</evidence>
<dbReference type="PANTHER" id="PTHR12080:SF18">
    <property type="entry name" value="SLAM FAMILY MEMBER 9"/>
    <property type="match status" value="1"/>
</dbReference>
<evidence type="ECO:0000256" key="2">
    <source>
        <dbReference type="ARBA" id="ARBA00022588"/>
    </source>
</evidence>
<proteinExistence type="predicted"/>
<dbReference type="InterPro" id="IPR013783">
    <property type="entry name" value="Ig-like_fold"/>
</dbReference>
<dbReference type="KEGG" id="pcw:110203752"/>
<dbReference type="CTD" id="4063"/>
<keyword evidence="7" id="KW-1064">Adaptive immunity</keyword>
<dbReference type="CDD" id="cd16842">
    <property type="entry name" value="Ig_SLAM-like_N"/>
    <property type="match status" value="1"/>
</dbReference>
<dbReference type="PANTHER" id="PTHR12080">
    <property type="entry name" value="SIGNALING LYMPHOCYTIC ACTIVATION MOLECULE"/>
    <property type="match status" value="1"/>
</dbReference>
<dbReference type="InterPro" id="IPR015631">
    <property type="entry name" value="CD2/SLAM_rcpt"/>
</dbReference>
<keyword evidence="4 13" id="KW-0732">Signal</keyword>
<keyword evidence="10" id="KW-0325">Glycoprotein</keyword>
<sequence>MACPRLWALWLLCQLKGPEASRGDPGPQKVIGTLGESVTFLLEIPRGETLEDITWSKQGTITIVTPGEEIRVIEKKYRGRVNVTSSNYSLQINKLRIEDAGVYRAQINIKNSNITTTKEYSLQVYEQLTEPQIRMNSTVSEDGHCIVFLICSVSAGRKDVTYSWSPLGPNATTFHGGSVIQISWPSCNAAWTYTCTARNPVSHKSSQVTPSWDFCSGTNSFICLWARNLRRELSSHNSDWDLGGLITFPLEIPSGVESVVWISNNSLIKTEPGEMGKLNRVKTQRHDRGRDPAQDFSFQIPNVQMENQGLYIAYVCTNSSTVPITHQYSLQVYEQLKKVNGTMNSRTNKNQTCTITMTCQVQGNSYGDNVTYSWTPLGEKVLVSHKGSVLSVSLRPGYHKVNYTCTARNPVSNSSHSFPAWQLCPESRKNRKAWLALLGLLGLAVPCWYVWKKKRHGQYLDCCSTQTQSQTPEQLSEYKKLEPVLEGSSRREGSLDSDTTSEDDMILKPICESTVKHDPIRDEDDVYDSVCDEEEIYDPVTPEEMLYVLVNEGETPNPQKHKSPDTIYCLVKKPQTVRSLKSDTESPEASLYENFTSTGESLPTPSSDCG</sequence>
<keyword evidence="6" id="KW-1133">Transmembrane helix</keyword>
<organism evidence="15 16">
    <name type="scientific">Phascolarctos cinereus</name>
    <name type="common">Koala</name>
    <dbReference type="NCBI Taxonomy" id="38626"/>
    <lineage>
        <taxon>Eukaryota</taxon>
        <taxon>Metazoa</taxon>
        <taxon>Chordata</taxon>
        <taxon>Craniata</taxon>
        <taxon>Vertebrata</taxon>
        <taxon>Euteleostomi</taxon>
        <taxon>Mammalia</taxon>
        <taxon>Metatheria</taxon>
        <taxon>Diprotodontia</taxon>
        <taxon>Phascolarctidae</taxon>
        <taxon>Phascolarctos</taxon>
    </lineage>
</organism>
<evidence type="ECO:0000313" key="15">
    <source>
        <dbReference type="Proteomes" id="UP000515140"/>
    </source>
</evidence>
<comment type="subcellular location">
    <subcellularLocation>
        <location evidence="1">Membrane</location>
        <topology evidence="1">Single-pass type I membrane protein</topology>
    </subcellularLocation>
</comment>
<evidence type="ECO:0000256" key="7">
    <source>
        <dbReference type="ARBA" id="ARBA00023130"/>
    </source>
</evidence>
<dbReference type="GeneID" id="110203752"/>
<dbReference type="GO" id="GO:0042110">
    <property type="term" value="P:T cell activation"/>
    <property type="evidence" value="ECO:0007669"/>
    <property type="project" value="TreeGrafter"/>
</dbReference>
<dbReference type="AlphaFoldDB" id="A0A6P5JNM3"/>
<feature type="domain" description="Ig-like" evidence="14">
    <location>
        <begin position="323"/>
        <end position="417"/>
    </location>
</feature>
<dbReference type="GO" id="GO:0045087">
    <property type="term" value="P:innate immune response"/>
    <property type="evidence" value="ECO:0007669"/>
    <property type="project" value="UniProtKB-KW"/>
</dbReference>
<dbReference type="InParanoid" id="A0A6P5JNM3"/>
<dbReference type="InterPro" id="IPR007110">
    <property type="entry name" value="Ig-like_dom"/>
</dbReference>
<dbReference type="InterPro" id="IPR003599">
    <property type="entry name" value="Ig_sub"/>
</dbReference>
<dbReference type="GO" id="GO:0002250">
    <property type="term" value="P:adaptive immune response"/>
    <property type="evidence" value="ECO:0007669"/>
    <property type="project" value="UniProtKB-KW"/>
</dbReference>
<keyword evidence="15" id="KW-1185">Reference proteome</keyword>
<dbReference type="Gene3D" id="2.60.40.10">
    <property type="entry name" value="Immunoglobulins"/>
    <property type="match status" value="4"/>
</dbReference>
<feature type="signal peptide" evidence="13">
    <location>
        <begin position="1"/>
        <end position="20"/>
    </location>
</feature>
<name>A0A6P5JNM3_PHACI</name>
<feature type="domain" description="Ig-like" evidence="14">
    <location>
        <begin position="131"/>
        <end position="209"/>
    </location>
</feature>
<dbReference type="FunCoup" id="A0A6P5JNM3">
    <property type="interactions" value="264"/>
</dbReference>
<keyword evidence="11" id="KW-0393">Immunoglobulin domain</keyword>
<dbReference type="SMART" id="SM00409">
    <property type="entry name" value="IG"/>
    <property type="match status" value="2"/>
</dbReference>
<evidence type="ECO:0000256" key="1">
    <source>
        <dbReference type="ARBA" id="ARBA00004479"/>
    </source>
</evidence>